<dbReference type="PROSITE" id="PS51257">
    <property type="entry name" value="PROKAR_LIPOPROTEIN"/>
    <property type="match status" value="1"/>
</dbReference>
<dbReference type="InterPro" id="IPR006665">
    <property type="entry name" value="OmpA-like"/>
</dbReference>
<dbReference type="InterPro" id="IPR036737">
    <property type="entry name" value="OmpA-like_sf"/>
</dbReference>
<dbReference type="Gene3D" id="3.30.1330.60">
    <property type="entry name" value="OmpA-like domain"/>
    <property type="match status" value="1"/>
</dbReference>
<protein>
    <submittedName>
        <fullName evidence="4">OmpA family protein</fullName>
    </submittedName>
</protein>
<keyword evidence="1" id="KW-0472">Membrane</keyword>
<accession>A0ABY2DJG9</accession>
<name>A0ABY2DJG9_9ACTN</name>
<dbReference type="PROSITE" id="PS51123">
    <property type="entry name" value="OMPA_2"/>
    <property type="match status" value="1"/>
</dbReference>
<keyword evidence="5" id="KW-1185">Reference proteome</keyword>
<evidence type="ECO:0000259" key="3">
    <source>
        <dbReference type="PROSITE" id="PS51123"/>
    </source>
</evidence>
<sequence length="392" mass="41089">MIRKTLAGAAAVALTFTVAGCGDDAAPDDAVTSSLTCPSATGGAVTLVVGARGNTPQPDLPTEILDLVRVAAKSGRKIHVIRVDGQPSVALAATFRSEEKNDARNARNLDNFVTQTLAVVQRLQPKVAEADGLAALAEAGRVTPAGGTVVFIDSGLPTTGPLSFTNVAMFGAEPADVSAFLTAEELMPKLSDRAVVFVGVGNTADPQPELNEKLRKRVTAIWHTVVKDAGATCVEDLPTASRRTAVDYPVPVSVVALPKPVQFGRCGTTVLADSDSVGFVVGTARLREPEEGRKVLRQLADQLSTGGQRVLLVGVTSSEGRRARNEELSRQRAAAIKAELVNLGIDAERIRTRGDGPGGRYFRNDRNRDGALVPSAAARNRAVVVELTCPTS</sequence>
<dbReference type="SUPFAM" id="SSF103088">
    <property type="entry name" value="OmpA-like"/>
    <property type="match status" value="1"/>
</dbReference>
<dbReference type="Pfam" id="PF00691">
    <property type="entry name" value="OmpA"/>
    <property type="match status" value="1"/>
</dbReference>
<feature type="domain" description="OmpA-like" evidence="3">
    <location>
        <begin position="266"/>
        <end position="391"/>
    </location>
</feature>
<feature type="signal peptide" evidence="2">
    <location>
        <begin position="1"/>
        <end position="21"/>
    </location>
</feature>
<dbReference type="Proteomes" id="UP000295626">
    <property type="component" value="Unassembled WGS sequence"/>
</dbReference>
<evidence type="ECO:0000313" key="4">
    <source>
        <dbReference type="EMBL" id="TDC00296.1"/>
    </source>
</evidence>
<feature type="chain" id="PRO_5046760419" evidence="2">
    <location>
        <begin position="22"/>
        <end position="392"/>
    </location>
</feature>
<evidence type="ECO:0000256" key="1">
    <source>
        <dbReference type="PROSITE-ProRule" id="PRU00473"/>
    </source>
</evidence>
<keyword evidence="2" id="KW-0732">Signal</keyword>
<comment type="caution">
    <text evidence="4">The sequence shown here is derived from an EMBL/GenBank/DDBJ whole genome shotgun (WGS) entry which is preliminary data.</text>
</comment>
<organism evidence="4 5">
    <name type="scientific">Micromonospora fluostatini</name>
    <dbReference type="NCBI Taxonomy" id="1629071"/>
    <lineage>
        <taxon>Bacteria</taxon>
        <taxon>Bacillati</taxon>
        <taxon>Actinomycetota</taxon>
        <taxon>Actinomycetes</taxon>
        <taxon>Micromonosporales</taxon>
        <taxon>Micromonosporaceae</taxon>
        <taxon>Micromonospora</taxon>
    </lineage>
</organism>
<reference evidence="4 5" key="1">
    <citation type="submission" date="2019-02" db="EMBL/GenBank/DDBJ databases">
        <title>Draft genome sequences of novel Actinobacteria.</title>
        <authorList>
            <person name="Sahin N."/>
            <person name="Ay H."/>
            <person name="Saygin H."/>
        </authorList>
    </citation>
    <scope>NUCLEOTIDE SEQUENCE [LARGE SCALE GENOMIC DNA]</scope>
    <source>
        <strain evidence="4 5">JCM 30529</strain>
    </source>
</reference>
<evidence type="ECO:0000256" key="2">
    <source>
        <dbReference type="SAM" id="SignalP"/>
    </source>
</evidence>
<dbReference type="EMBL" id="SMKE01000114">
    <property type="protein sequence ID" value="TDC00296.1"/>
    <property type="molecule type" value="Genomic_DNA"/>
</dbReference>
<proteinExistence type="predicted"/>
<evidence type="ECO:0000313" key="5">
    <source>
        <dbReference type="Proteomes" id="UP000295626"/>
    </source>
</evidence>
<dbReference type="CDD" id="cd07185">
    <property type="entry name" value="OmpA_C-like"/>
    <property type="match status" value="1"/>
</dbReference>
<gene>
    <name evidence="4" type="ORF">E1091_05165</name>
</gene>